<feature type="repeat" description="Cell wall-binding" evidence="2">
    <location>
        <begin position="99"/>
        <end position="118"/>
    </location>
</feature>
<dbReference type="InterPro" id="IPR018337">
    <property type="entry name" value="Cell_wall/Cho-bd_repeat"/>
</dbReference>
<feature type="repeat" description="Cell wall-binding" evidence="2">
    <location>
        <begin position="179"/>
        <end position="198"/>
    </location>
</feature>
<gene>
    <name evidence="3" type="ORF">WAX78_21660</name>
</gene>
<feature type="repeat" description="Cell wall-binding" evidence="2">
    <location>
        <begin position="119"/>
        <end position="138"/>
    </location>
</feature>
<keyword evidence="4" id="KW-1185">Reference proteome</keyword>
<proteinExistence type="predicted"/>
<feature type="repeat" description="Cell wall-binding" evidence="2">
    <location>
        <begin position="239"/>
        <end position="258"/>
    </location>
</feature>
<evidence type="ECO:0000256" key="1">
    <source>
        <dbReference type="ARBA" id="ARBA00022737"/>
    </source>
</evidence>
<organism evidence="3 4">
    <name type="scientific">Bacillus yunxiaonensis</name>
    <dbReference type="NCBI Taxonomy" id="3127665"/>
    <lineage>
        <taxon>Bacteria</taxon>
        <taxon>Bacillati</taxon>
        <taxon>Bacillota</taxon>
        <taxon>Bacilli</taxon>
        <taxon>Bacillales</taxon>
        <taxon>Bacillaceae</taxon>
        <taxon>Bacillus</taxon>
    </lineage>
</organism>
<dbReference type="SUPFAM" id="SSF69360">
    <property type="entry name" value="Cell wall binding repeat"/>
    <property type="match status" value="1"/>
</dbReference>
<sequence length="391" mass="45206">MCPSFFILPINCIKELFFSKEECSRKFGTKFYKKHIWKLLHDKMVRKREGKEMKIKLVAFMLGLAMFANIASVFAAENGMSWKQENGKWYLYNGSGQKASGWQFINGSWYYLDPNGAMQTGWKHLNGKWYYLENSGAMKTGWKQLNGQWYYLNADGSMATGWKQVNGQWYYLNVDGSMETGWKQVNGQWYYLNEDGSMQTGWKQVDWKWYYLNADGSMATGWKQVNGQWYYLNPNGSMLTGFKTINGKDYYFDSSGAMKSEAVDIKRTLQTALNEGKLGPFGFDVIGKDFSEVKREFGAPDEWWEAGCTECDSPNTAIYHGYGLDMFPTEVSRVWMPVNVSIRELKEWLGESDGIEAGMEGEALAYHRANYSLYAYFYNGFVERVDLYKAE</sequence>
<evidence type="ECO:0008006" key="5">
    <source>
        <dbReference type="Google" id="ProtNLM"/>
    </source>
</evidence>
<dbReference type="Gene3D" id="2.10.270.20">
    <property type="match status" value="1"/>
</dbReference>
<evidence type="ECO:0000313" key="3">
    <source>
        <dbReference type="EMBL" id="MEI4832019.1"/>
    </source>
</evidence>
<dbReference type="PROSITE" id="PS51170">
    <property type="entry name" value="CW"/>
    <property type="match status" value="8"/>
</dbReference>
<feature type="repeat" description="Cell wall-binding" evidence="2">
    <location>
        <begin position="219"/>
        <end position="238"/>
    </location>
</feature>
<dbReference type="EMBL" id="JBAWSV010000010">
    <property type="protein sequence ID" value="MEI4832019.1"/>
    <property type="molecule type" value="Genomic_DNA"/>
</dbReference>
<dbReference type="Pfam" id="PF01473">
    <property type="entry name" value="Choline_bind_1"/>
    <property type="match status" value="3"/>
</dbReference>
<comment type="caution">
    <text evidence="3">The sequence shown here is derived from an EMBL/GenBank/DDBJ whole genome shotgun (WGS) entry which is preliminary data.</text>
</comment>
<accession>A0ABU8G3J7</accession>
<feature type="repeat" description="Cell wall-binding" evidence="2">
    <location>
        <begin position="199"/>
        <end position="218"/>
    </location>
</feature>
<reference evidence="3 4" key="1">
    <citation type="submission" date="2024-01" db="EMBL/GenBank/DDBJ databases">
        <title>Seven novel Bacillus-like species.</title>
        <authorList>
            <person name="Liu G."/>
        </authorList>
    </citation>
    <scope>NUCLEOTIDE SEQUENCE [LARGE SCALE GENOMIC DNA]</scope>
    <source>
        <strain evidence="3 4">FJAT-53711</strain>
    </source>
</reference>
<name>A0ABU8G3J7_9BACI</name>
<feature type="repeat" description="Cell wall-binding" evidence="2">
    <location>
        <begin position="159"/>
        <end position="178"/>
    </location>
</feature>
<keyword evidence="1" id="KW-0677">Repeat</keyword>
<dbReference type="Pfam" id="PF19127">
    <property type="entry name" value="Choline_bind_3"/>
    <property type="match status" value="2"/>
</dbReference>
<evidence type="ECO:0000313" key="4">
    <source>
        <dbReference type="Proteomes" id="UP001367922"/>
    </source>
</evidence>
<protein>
    <recommendedName>
        <fullName evidence="5">N-acetylmuramoyl-L-alanine amidase family protein</fullName>
    </recommendedName>
</protein>
<evidence type="ECO:0000256" key="2">
    <source>
        <dbReference type="PROSITE-ProRule" id="PRU00591"/>
    </source>
</evidence>
<feature type="repeat" description="Cell wall-binding" evidence="2">
    <location>
        <begin position="139"/>
        <end position="158"/>
    </location>
</feature>
<dbReference type="Proteomes" id="UP001367922">
    <property type="component" value="Unassembled WGS sequence"/>
</dbReference>
<dbReference type="Gene3D" id="2.10.270.10">
    <property type="entry name" value="Cholin Binding"/>
    <property type="match status" value="2"/>
</dbReference>